<evidence type="ECO:0000256" key="1">
    <source>
        <dbReference type="SAM" id="SignalP"/>
    </source>
</evidence>
<dbReference type="GeneID" id="54576303"/>
<dbReference type="AlphaFoldDB" id="A0A6A6J2H9"/>
<dbReference type="Pfam" id="PF13450">
    <property type="entry name" value="NAD_binding_8"/>
    <property type="match status" value="1"/>
</dbReference>
<reference evidence="2" key="1">
    <citation type="journal article" date="2020" name="Stud. Mycol.">
        <title>101 Dothideomycetes genomes: a test case for predicting lifestyles and emergence of pathogens.</title>
        <authorList>
            <person name="Haridas S."/>
            <person name="Albert R."/>
            <person name="Binder M."/>
            <person name="Bloem J."/>
            <person name="Labutti K."/>
            <person name="Salamov A."/>
            <person name="Andreopoulos B."/>
            <person name="Baker S."/>
            <person name="Barry K."/>
            <person name="Bills G."/>
            <person name="Bluhm B."/>
            <person name="Cannon C."/>
            <person name="Castanera R."/>
            <person name="Culley D."/>
            <person name="Daum C."/>
            <person name="Ezra D."/>
            <person name="Gonzalez J."/>
            <person name="Henrissat B."/>
            <person name="Kuo A."/>
            <person name="Liang C."/>
            <person name="Lipzen A."/>
            <person name="Lutzoni F."/>
            <person name="Magnuson J."/>
            <person name="Mondo S."/>
            <person name="Nolan M."/>
            <person name="Ohm R."/>
            <person name="Pangilinan J."/>
            <person name="Park H.-J."/>
            <person name="Ramirez L."/>
            <person name="Alfaro M."/>
            <person name="Sun H."/>
            <person name="Tritt A."/>
            <person name="Yoshinaga Y."/>
            <person name="Zwiers L.-H."/>
            <person name="Turgeon B."/>
            <person name="Goodwin S."/>
            <person name="Spatafora J."/>
            <person name="Crous P."/>
            <person name="Grigoriev I."/>
        </authorList>
    </citation>
    <scope>NUCLEOTIDE SEQUENCE</scope>
    <source>
        <strain evidence="2">CBS 122368</strain>
    </source>
</reference>
<dbReference type="InterPro" id="IPR050464">
    <property type="entry name" value="Zeta_carotene_desat/Oxidored"/>
</dbReference>
<accession>A0A6A6J2H9</accession>
<proteinExistence type="predicted"/>
<keyword evidence="1" id="KW-0732">Signal</keyword>
<dbReference type="PANTHER" id="PTHR42923">
    <property type="entry name" value="PROTOPORPHYRINOGEN OXIDASE"/>
    <property type="match status" value="1"/>
</dbReference>
<evidence type="ECO:0000313" key="2">
    <source>
        <dbReference type="EMBL" id="KAF2256110.1"/>
    </source>
</evidence>
<sequence length="468" mass="50484">MKTAPILLLSLYAGLSPVLAVNVRDDFDAQNYPSGDVITRDVAVIGGGATGTYGAVKLRDAGKSVVLVEKEGLLGGHVNSYTDPSTGVSIDYGVQAFWNISVTRDYFALLNLTTGLYQPTPLTRFYADFQTGAPVEGVRSSFNFSAYAAQLEKYPQLLYSWDLPSPIPEDLLLPFGAFIQKYNLGDEAFDVYFSAQGVSNILDELTVHVFKFIDESFLSSVSGNAIVPTPNNAEIYAKASAYLGDDVLLSSTVVAAKRPANSSSSSSSGGGIRLIVQTPTGKKLIKASKLLISIPPLLSNTAPFDLSPTEQTLFSHWRSTDYYTMLLRNTGLPAGAQFANANASTATYNIPLLPAAYQITETRIPGLFYAWYGSPVRVTEDEVKEDVSSVIARLQNATTTAALEFVEFRSHTPFKLVVDAGAIGDGFYGELEAIQGQRDTWWTGAAFMSHDASVLYNFTQALLPGIIG</sequence>
<dbReference type="Gene3D" id="3.30.70.1990">
    <property type="match status" value="1"/>
</dbReference>
<keyword evidence="3" id="KW-1185">Reference proteome</keyword>
<evidence type="ECO:0000313" key="3">
    <source>
        <dbReference type="Proteomes" id="UP000800094"/>
    </source>
</evidence>
<dbReference type="PANTHER" id="PTHR42923:SF26">
    <property type="entry name" value="FMN REDUCTASE LOT6, PUTATIVE (AFU_ORTHOLOGUE AFUA_7G06600)-RELATED"/>
    <property type="match status" value="1"/>
</dbReference>
<dbReference type="RefSeq" id="XP_033691114.1">
    <property type="nucleotide sequence ID" value="XM_033822973.1"/>
</dbReference>
<dbReference type="GO" id="GO:0016491">
    <property type="term" value="F:oxidoreductase activity"/>
    <property type="evidence" value="ECO:0007669"/>
    <property type="project" value="TreeGrafter"/>
</dbReference>
<feature type="chain" id="PRO_5025402847" evidence="1">
    <location>
        <begin position="21"/>
        <end position="468"/>
    </location>
</feature>
<dbReference type="Gene3D" id="1.10.405.20">
    <property type="match status" value="1"/>
</dbReference>
<dbReference type="InterPro" id="IPR036188">
    <property type="entry name" value="FAD/NAD-bd_sf"/>
</dbReference>
<dbReference type="SUPFAM" id="SSF51905">
    <property type="entry name" value="FAD/NAD(P)-binding domain"/>
    <property type="match status" value="1"/>
</dbReference>
<organism evidence="2 3">
    <name type="scientific">Trematosphaeria pertusa</name>
    <dbReference type="NCBI Taxonomy" id="390896"/>
    <lineage>
        <taxon>Eukaryota</taxon>
        <taxon>Fungi</taxon>
        <taxon>Dikarya</taxon>
        <taxon>Ascomycota</taxon>
        <taxon>Pezizomycotina</taxon>
        <taxon>Dothideomycetes</taxon>
        <taxon>Pleosporomycetidae</taxon>
        <taxon>Pleosporales</taxon>
        <taxon>Massarineae</taxon>
        <taxon>Trematosphaeriaceae</taxon>
        <taxon>Trematosphaeria</taxon>
    </lineage>
</organism>
<dbReference type="Gene3D" id="3.50.50.60">
    <property type="entry name" value="FAD/NAD(P)-binding domain"/>
    <property type="match status" value="1"/>
</dbReference>
<dbReference type="OrthoDB" id="68575at2759"/>
<feature type="signal peptide" evidence="1">
    <location>
        <begin position="1"/>
        <end position="20"/>
    </location>
</feature>
<dbReference type="Proteomes" id="UP000800094">
    <property type="component" value="Unassembled WGS sequence"/>
</dbReference>
<dbReference type="EMBL" id="ML987189">
    <property type="protein sequence ID" value="KAF2256110.1"/>
    <property type="molecule type" value="Genomic_DNA"/>
</dbReference>
<name>A0A6A6J2H9_9PLEO</name>
<gene>
    <name evidence="2" type="ORF">BU26DRAFT_412500</name>
</gene>
<protein>
    <submittedName>
        <fullName evidence="2">FAD/NAD(P)-binding domain-containing protein</fullName>
    </submittedName>
</protein>